<feature type="region of interest" description="Disordered" evidence="1">
    <location>
        <begin position="1"/>
        <end position="20"/>
    </location>
</feature>
<proteinExistence type="predicted"/>
<sequence>MTSKCVNTSHHLRDPHSHQPHHVHFSEEIVIYQYEETIPCLQETLHDWEECKQHHLQQVYQHLHGNLIGFDFATQCVLADQEDSKYESECIPHEWLVPFGFRGRDDLVDQGDQVEIIFEMIDPDLQEIQLSDDDIEFLIDLGQ</sequence>
<dbReference type="AlphaFoldDB" id="A0A6C0BL04"/>
<reference evidence="2" key="1">
    <citation type="journal article" date="2020" name="Nature">
        <title>Giant virus diversity and host interactions through global metagenomics.</title>
        <authorList>
            <person name="Schulz F."/>
            <person name="Roux S."/>
            <person name="Paez-Espino D."/>
            <person name="Jungbluth S."/>
            <person name="Walsh D.A."/>
            <person name="Denef V.J."/>
            <person name="McMahon K.D."/>
            <person name="Konstantinidis K.T."/>
            <person name="Eloe-Fadrosh E.A."/>
            <person name="Kyrpides N.C."/>
            <person name="Woyke T."/>
        </authorList>
    </citation>
    <scope>NUCLEOTIDE SEQUENCE</scope>
    <source>
        <strain evidence="2">GVMAG-M-3300014204-73</strain>
    </source>
</reference>
<evidence type="ECO:0000256" key="1">
    <source>
        <dbReference type="SAM" id="MobiDB-lite"/>
    </source>
</evidence>
<evidence type="ECO:0000313" key="2">
    <source>
        <dbReference type="EMBL" id="QHS92249.1"/>
    </source>
</evidence>
<protein>
    <submittedName>
        <fullName evidence="2">Uncharacterized protein</fullName>
    </submittedName>
</protein>
<organism evidence="2">
    <name type="scientific">viral metagenome</name>
    <dbReference type="NCBI Taxonomy" id="1070528"/>
    <lineage>
        <taxon>unclassified sequences</taxon>
        <taxon>metagenomes</taxon>
        <taxon>organismal metagenomes</taxon>
    </lineage>
</organism>
<name>A0A6C0BL04_9ZZZZ</name>
<dbReference type="EMBL" id="MN739177">
    <property type="protein sequence ID" value="QHS92249.1"/>
    <property type="molecule type" value="Genomic_DNA"/>
</dbReference>
<accession>A0A6C0BL04</accession>